<evidence type="ECO:0000313" key="3">
    <source>
        <dbReference type="Proteomes" id="UP000282211"/>
    </source>
</evidence>
<accession>A0A420WF55</accession>
<sequence length="202" mass="22157">MAAKYILSAVISASILSLSACNNETKTETEAAVKTVETVQSEANKTALKTRLAAYEDIFESGNIGETYTFIPPAMKAAITASTGLSEDALRINFGKQWSTALETVSMEEFTFQADAAEIQTSPTERRYALIPTTIVMGVNANPDKVIKTESSTLALMDGGIWYFARLDEPEMIDFLKYAYPDLGLIKLPEAEMKMIDRETAQ</sequence>
<dbReference type="OrthoDB" id="7863114at2"/>
<comment type="caution">
    <text evidence="2">The sequence shown here is derived from an EMBL/GenBank/DDBJ whole genome shotgun (WGS) entry which is preliminary data.</text>
</comment>
<dbReference type="RefSeq" id="WP_121102481.1">
    <property type="nucleotide sequence ID" value="NZ_RBII01000002.1"/>
</dbReference>
<dbReference type="InParanoid" id="A0A420WF55"/>
<proteinExistence type="predicted"/>
<organism evidence="2 3">
    <name type="scientific">Litorimonas taeanensis</name>
    <dbReference type="NCBI Taxonomy" id="568099"/>
    <lineage>
        <taxon>Bacteria</taxon>
        <taxon>Pseudomonadati</taxon>
        <taxon>Pseudomonadota</taxon>
        <taxon>Alphaproteobacteria</taxon>
        <taxon>Maricaulales</taxon>
        <taxon>Robiginitomaculaceae</taxon>
    </lineage>
</organism>
<feature type="signal peptide" evidence="1">
    <location>
        <begin position="1"/>
        <end position="22"/>
    </location>
</feature>
<name>A0A420WF55_9PROT</name>
<dbReference type="PROSITE" id="PS51257">
    <property type="entry name" value="PROKAR_LIPOPROTEIN"/>
    <property type="match status" value="1"/>
</dbReference>
<keyword evidence="3" id="KW-1185">Reference proteome</keyword>
<dbReference type="Proteomes" id="UP000282211">
    <property type="component" value="Unassembled WGS sequence"/>
</dbReference>
<feature type="chain" id="PRO_5019509142" evidence="1">
    <location>
        <begin position="23"/>
        <end position="202"/>
    </location>
</feature>
<reference evidence="2 3" key="1">
    <citation type="submission" date="2018-10" db="EMBL/GenBank/DDBJ databases">
        <title>Genomic Encyclopedia of Type Strains, Phase IV (KMG-IV): sequencing the most valuable type-strain genomes for metagenomic binning, comparative biology and taxonomic classification.</title>
        <authorList>
            <person name="Goeker M."/>
        </authorList>
    </citation>
    <scope>NUCLEOTIDE SEQUENCE [LARGE SCALE GENOMIC DNA]</scope>
    <source>
        <strain evidence="2 3">DSM 22008</strain>
    </source>
</reference>
<protein>
    <submittedName>
        <fullName evidence="2">Uncharacterized protein</fullName>
    </submittedName>
</protein>
<dbReference type="EMBL" id="RBII01000002">
    <property type="protein sequence ID" value="RKQ69613.1"/>
    <property type="molecule type" value="Genomic_DNA"/>
</dbReference>
<dbReference type="AlphaFoldDB" id="A0A420WF55"/>
<evidence type="ECO:0000256" key="1">
    <source>
        <dbReference type="SAM" id="SignalP"/>
    </source>
</evidence>
<evidence type="ECO:0000313" key="2">
    <source>
        <dbReference type="EMBL" id="RKQ69613.1"/>
    </source>
</evidence>
<gene>
    <name evidence="2" type="ORF">DES40_2416</name>
</gene>
<keyword evidence="1" id="KW-0732">Signal</keyword>